<proteinExistence type="predicted"/>
<evidence type="ECO:0000259" key="2">
    <source>
        <dbReference type="Pfam" id="PF09972"/>
    </source>
</evidence>
<protein>
    <submittedName>
        <fullName evidence="4">DUF2207 domain-containing protein</fullName>
    </submittedName>
</protein>
<evidence type="ECO:0000313" key="4">
    <source>
        <dbReference type="EMBL" id="QPR73021.1"/>
    </source>
</evidence>
<keyword evidence="1" id="KW-1133">Transmembrane helix</keyword>
<evidence type="ECO:0000259" key="3">
    <source>
        <dbReference type="Pfam" id="PF20990"/>
    </source>
</evidence>
<dbReference type="Pfam" id="PF20990">
    <property type="entry name" value="DUF2207_C"/>
    <property type="match status" value="1"/>
</dbReference>
<feature type="transmembrane region" description="Helical" evidence="1">
    <location>
        <begin position="454"/>
        <end position="473"/>
    </location>
</feature>
<dbReference type="GeneID" id="92858688"/>
<name>A0A415J4U4_BACLI</name>
<dbReference type="Proteomes" id="UP000435910">
    <property type="component" value="Unassembled WGS sequence"/>
</dbReference>
<feature type="domain" description="Predicted membrane protein YciQ-like C-terminal" evidence="3">
    <location>
        <begin position="283"/>
        <end position="568"/>
    </location>
</feature>
<feature type="transmembrane region" description="Helical" evidence="1">
    <location>
        <begin position="247"/>
        <end position="268"/>
    </location>
</feature>
<dbReference type="OMA" id="YERIPRY"/>
<reference evidence="5 6" key="1">
    <citation type="submission" date="2019-06" db="EMBL/GenBank/DDBJ databases">
        <title>Genome sequence analysis of &gt;100 Bacillus licheniformis strains suggests intrinsic resistance to this species.</title>
        <authorList>
            <person name="Wels M."/>
            <person name="Siezen R.J."/>
            <person name="Johansen E."/>
            <person name="Stuer-Lauridsen B."/>
            <person name="Bjerre K."/>
            <person name="Nielsen B.K.K."/>
        </authorList>
    </citation>
    <scope>NUCLEOTIDE SEQUENCE [LARGE SCALE GENOMIC DNA]</scope>
    <source>
        <strain evidence="5 6">BAC-16736</strain>
    </source>
</reference>
<gene>
    <name evidence="5" type="ORF">CHCC16736_1784</name>
    <name evidence="4" type="ORF">I6G80_01470</name>
</gene>
<dbReference type="RefSeq" id="WP_009330254.1">
    <property type="nucleotide sequence ID" value="NZ_BEXU01000019.1"/>
</dbReference>
<reference evidence="4 7" key="2">
    <citation type="submission" date="2020-12" db="EMBL/GenBank/DDBJ databases">
        <title>FDA dAtabase for Regulatory Grade micrObial Sequences (FDA-ARGOS): Supporting development and validation of Infectious Disease Dx tests.</title>
        <authorList>
            <person name="Nelson B."/>
            <person name="Plummer A."/>
            <person name="Tallon L."/>
            <person name="Sadzewicz L."/>
            <person name="Zhao X."/>
            <person name="Boylan J."/>
            <person name="Ott S."/>
            <person name="Bowen H."/>
            <person name="Vavikolanu K."/>
            <person name="Mehta A."/>
            <person name="Aluvathingal J."/>
            <person name="Nadendla S."/>
            <person name="Myers T."/>
            <person name="Yan Y."/>
            <person name="Sichtig H."/>
        </authorList>
    </citation>
    <scope>NUCLEOTIDE SEQUENCE [LARGE SCALE GENOMIC DNA]</scope>
    <source>
        <strain evidence="4 7">FDAARGOS_923</strain>
    </source>
</reference>
<feature type="transmembrane region" description="Helical" evidence="1">
    <location>
        <begin position="500"/>
        <end position="520"/>
    </location>
</feature>
<accession>A0A415J4U4</accession>
<sequence>MKHSFFFFMFIAFFLVTGFSEAGKSFSIERADIRATVKENGDLSVEEVYRYDFKGSFEGATRSFSEETASRLKNFKAYLLPDHRRKGGQAIPLKTKKEDGTYFAYSASKDETKNVMFRYVIEDAAQKFEDTSILIHSFYQKANTDFGRVKIEVRLPDSVKARDIHAFLREKGNGKITKVNDSSVTYETGLYRAGTGSELRIYFPQSALKEAVRHPSYQTKDELLKEERDEAKRYAERDERIAGAERMILIFSGIVGFMVIMAVMLSFLKKRRRAMLSFEELESFDPVLVAFLYKKGRFTDRDLLAGLLSLYQRGLVTMQKVQAEERFLDDPKAPDDTYEFEFSGSKADLPKPDQLLIEKLFEQTGSDTYMFRLDSLSGPTEEECKHKEQLGKYERKRIILQNVVQKWTESVRQAPEFRELFQENRWLRMLSLSLLSVHTGLLLFILYADVVHQAGFMAACVIFGFALSAGIVLAKSKLYTILFLAGLFLASVFTDSVHTILYYGICVGLSILLIAFIPAVKESRYASICRRSILSWRNHLRKEDLFSGRSLSQNEKTMIFAIVLEVEDESAVWLNQSANRLDYASPVLGMAAAGCLHYPFYSWQLPDSQQHAGAYDAGGSGAGGGDGAGAF</sequence>
<keyword evidence="1" id="KW-0812">Transmembrane</keyword>
<evidence type="ECO:0000313" key="6">
    <source>
        <dbReference type="Proteomes" id="UP000435910"/>
    </source>
</evidence>
<dbReference type="EMBL" id="NILC01000014">
    <property type="protein sequence ID" value="TWL30750.1"/>
    <property type="molecule type" value="Genomic_DNA"/>
</dbReference>
<feature type="transmembrane region" description="Helical" evidence="1">
    <location>
        <begin position="478"/>
        <end position="494"/>
    </location>
</feature>
<dbReference type="InterPro" id="IPR018702">
    <property type="entry name" value="DUF2207"/>
</dbReference>
<dbReference type="InterPro" id="IPR048389">
    <property type="entry name" value="YciQ-like_C"/>
</dbReference>
<dbReference type="AlphaFoldDB" id="A0A415J4U4"/>
<evidence type="ECO:0000313" key="7">
    <source>
        <dbReference type="Proteomes" id="UP000595038"/>
    </source>
</evidence>
<dbReference type="Pfam" id="PF09972">
    <property type="entry name" value="DUF2207"/>
    <property type="match status" value="1"/>
</dbReference>
<evidence type="ECO:0000313" key="5">
    <source>
        <dbReference type="EMBL" id="TWL30750.1"/>
    </source>
</evidence>
<feature type="domain" description="DUF2207" evidence="2">
    <location>
        <begin position="27"/>
        <end position="203"/>
    </location>
</feature>
<dbReference type="EMBL" id="CP065647">
    <property type="protein sequence ID" value="QPR73021.1"/>
    <property type="molecule type" value="Genomic_DNA"/>
</dbReference>
<feature type="transmembrane region" description="Helical" evidence="1">
    <location>
        <begin position="426"/>
        <end position="448"/>
    </location>
</feature>
<dbReference type="Proteomes" id="UP000595038">
    <property type="component" value="Chromosome"/>
</dbReference>
<evidence type="ECO:0000256" key="1">
    <source>
        <dbReference type="SAM" id="Phobius"/>
    </source>
</evidence>
<organism evidence="5 6">
    <name type="scientific">Bacillus licheniformis</name>
    <dbReference type="NCBI Taxonomy" id="1402"/>
    <lineage>
        <taxon>Bacteria</taxon>
        <taxon>Bacillati</taxon>
        <taxon>Bacillota</taxon>
        <taxon>Bacilli</taxon>
        <taxon>Bacillales</taxon>
        <taxon>Bacillaceae</taxon>
        <taxon>Bacillus</taxon>
    </lineage>
</organism>
<keyword evidence="1" id="KW-0472">Membrane</keyword>